<organism evidence="1 2">
    <name type="scientific">Parasponia andersonii</name>
    <name type="common">Sponia andersonii</name>
    <dbReference type="NCBI Taxonomy" id="3476"/>
    <lineage>
        <taxon>Eukaryota</taxon>
        <taxon>Viridiplantae</taxon>
        <taxon>Streptophyta</taxon>
        <taxon>Embryophyta</taxon>
        <taxon>Tracheophyta</taxon>
        <taxon>Spermatophyta</taxon>
        <taxon>Magnoliopsida</taxon>
        <taxon>eudicotyledons</taxon>
        <taxon>Gunneridae</taxon>
        <taxon>Pentapetalae</taxon>
        <taxon>rosids</taxon>
        <taxon>fabids</taxon>
        <taxon>Rosales</taxon>
        <taxon>Cannabaceae</taxon>
        <taxon>Parasponia</taxon>
    </lineage>
</organism>
<dbReference type="EMBL" id="JXTB01000169">
    <property type="protein sequence ID" value="PON56577.1"/>
    <property type="molecule type" value="Genomic_DNA"/>
</dbReference>
<feature type="non-terminal residue" evidence="1">
    <location>
        <position position="50"/>
    </location>
</feature>
<sequence length="50" mass="6155">MVKKESDESSFKLRRRQRRNLIELALSFIHSWSSSMVKRADWVKHRQWLP</sequence>
<protein>
    <submittedName>
        <fullName evidence="1">Uncharacterized protein</fullName>
    </submittedName>
</protein>
<name>A0A2P5C6B8_PARAD</name>
<evidence type="ECO:0000313" key="1">
    <source>
        <dbReference type="EMBL" id="PON56577.1"/>
    </source>
</evidence>
<dbReference type="AlphaFoldDB" id="A0A2P5C6B8"/>
<evidence type="ECO:0000313" key="2">
    <source>
        <dbReference type="Proteomes" id="UP000237105"/>
    </source>
</evidence>
<dbReference type="Proteomes" id="UP000237105">
    <property type="component" value="Unassembled WGS sequence"/>
</dbReference>
<keyword evidence="2" id="KW-1185">Reference proteome</keyword>
<reference evidence="2" key="1">
    <citation type="submission" date="2016-06" db="EMBL/GenBank/DDBJ databases">
        <title>Parallel loss of symbiosis genes in relatives of nitrogen-fixing non-legume Parasponia.</title>
        <authorList>
            <person name="Van Velzen R."/>
            <person name="Holmer R."/>
            <person name="Bu F."/>
            <person name="Rutten L."/>
            <person name="Van Zeijl A."/>
            <person name="Liu W."/>
            <person name="Santuari L."/>
            <person name="Cao Q."/>
            <person name="Sharma T."/>
            <person name="Shen D."/>
            <person name="Roswanjaya Y."/>
            <person name="Wardhani T."/>
            <person name="Kalhor M.S."/>
            <person name="Jansen J."/>
            <person name="Van den Hoogen J."/>
            <person name="Gungor B."/>
            <person name="Hartog M."/>
            <person name="Hontelez J."/>
            <person name="Verver J."/>
            <person name="Yang W.-C."/>
            <person name="Schijlen E."/>
            <person name="Repin R."/>
            <person name="Schilthuizen M."/>
            <person name="Schranz E."/>
            <person name="Heidstra R."/>
            <person name="Miyata K."/>
            <person name="Fedorova E."/>
            <person name="Kohlen W."/>
            <person name="Bisseling T."/>
            <person name="Smit S."/>
            <person name="Geurts R."/>
        </authorList>
    </citation>
    <scope>NUCLEOTIDE SEQUENCE [LARGE SCALE GENOMIC DNA]</scope>
    <source>
        <strain evidence="2">cv. WU1-14</strain>
    </source>
</reference>
<comment type="caution">
    <text evidence="1">The sequence shown here is derived from an EMBL/GenBank/DDBJ whole genome shotgun (WGS) entry which is preliminary data.</text>
</comment>
<gene>
    <name evidence="1" type="ORF">PanWU01x14_179900</name>
</gene>
<accession>A0A2P5C6B8</accession>
<proteinExistence type="predicted"/>